<reference evidence="11 12" key="1">
    <citation type="submission" date="2023-02" db="EMBL/GenBank/DDBJ databases">
        <title>Devosia chondri sp. nov., isolated from the phycosphere of marine algae.</title>
        <authorList>
            <person name="Kim J.M."/>
            <person name="Lee J.K."/>
            <person name="Choi B.J."/>
            <person name="Bayburt H."/>
            <person name="Jeon C.O."/>
        </authorList>
    </citation>
    <scope>NUCLEOTIDE SEQUENCE [LARGE SCALE GENOMIC DNA]</scope>
    <source>
        <strain evidence="11 12">G2-5</strain>
    </source>
</reference>
<sequence length="467" mass="50876">MTEASGPTETKMVADRLLMRRIAILASLALVFVAGCAALLLAQGVDRQLKDVQHTFDMRTAARDISIALVDAESGQLGYVLTQDESYLLPYEKTVHTIDERLLALREMATGDAEQSARVDRVAKAVQGKIAEMASTVALVANSHEALATSIVKGGGGARLMEDLRNTLNAFIAEEDKNLLMRNSAIAGTRLWITVAILAALVGAVALTYVLFNRTERQVSALTRSQNELNSQREALALRVLERTAELEESQAHAQRERERVETLLKDTNHRIGNSLATVSSLLGLQMMRSTSDEVKNALEAARLRVHAIASSHRRLRLGDDLETTRADEFLHAVLDDLESTHEGTDPVRFVQDFEDISISSRDATTLGIILGELVTNALKHAFPEGRKGTISVRLFRDEAKIATLEVSDDGMGPSEKTNLDDGGLGSVIVRQLTQQFGGKPAYEKNELGGLRVRVPLPKIAAEAPTV</sequence>
<keyword evidence="5" id="KW-0547">Nucleotide-binding</keyword>
<evidence type="ECO:0000313" key="11">
    <source>
        <dbReference type="EMBL" id="WDR05000.1"/>
    </source>
</evidence>
<feature type="transmembrane region" description="Helical" evidence="9">
    <location>
        <begin position="22"/>
        <end position="42"/>
    </location>
</feature>
<dbReference type="InterPro" id="IPR005467">
    <property type="entry name" value="His_kinase_dom"/>
</dbReference>
<keyword evidence="12" id="KW-1185">Reference proteome</keyword>
<keyword evidence="6" id="KW-0418">Kinase</keyword>
<proteinExistence type="predicted"/>
<evidence type="ECO:0000256" key="6">
    <source>
        <dbReference type="ARBA" id="ARBA00022777"/>
    </source>
</evidence>
<dbReference type="PANTHER" id="PTHR41523">
    <property type="entry name" value="TWO-COMPONENT SYSTEM SENSOR PROTEIN"/>
    <property type="match status" value="1"/>
</dbReference>
<evidence type="ECO:0000256" key="2">
    <source>
        <dbReference type="ARBA" id="ARBA00012438"/>
    </source>
</evidence>
<feature type="domain" description="Histidine kinase" evidence="10">
    <location>
        <begin position="267"/>
        <end position="461"/>
    </location>
</feature>
<keyword evidence="9" id="KW-0472">Membrane</keyword>
<dbReference type="PANTHER" id="PTHR41523:SF8">
    <property type="entry name" value="ETHYLENE RESPONSE SENSOR PROTEIN"/>
    <property type="match status" value="1"/>
</dbReference>
<dbReference type="InterPro" id="IPR036890">
    <property type="entry name" value="HATPase_C_sf"/>
</dbReference>
<dbReference type="EC" id="2.7.13.3" evidence="2"/>
<dbReference type="InterPro" id="IPR011495">
    <property type="entry name" value="Sig_transdc_His_kin_sub2_dim/P"/>
</dbReference>
<dbReference type="InterPro" id="IPR007891">
    <property type="entry name" value="CHASE3"/>
</dbReference>
<evidence type="ECO:0000256" key="1">
    <source>
        <dbReference type="ARBA" id="ARBA00000085"/>
    </source>
</evidence>
<keyword evidence="9" id="KW-0812">Transmembrane</keyword>
<evidence type="ECO:0000256" key="3">
    <source>
        <dbReference type="ARBA" id="ARBA00022553"/>
    </source>
</evidence>
<evidence type="ECO:0000256" key="9">
    <source>
        <dbReference type="SAM" id="Phobius"/>
    </source>
</evidence>
<dbReference type="Proteomes" id="UP001222118">
    <property type="component" value="Chromosome"/>
</dbReference>
<comment type="catalytic activity">
    <reaction evidence="1">
        <text>ATP + protein L-histidine = ADP + protein N-phospho-L-histidine.</text>
        <dbReference type="EC" id="2.7.13.3"/>
    </reaction>
</comment>
<evidence type="ECO:0000256" key="5">
    <source>
        <dbReference type="ARBA" id="ARBA00022741"/>
    </source>
</evidence>
<dbReference type="Pfam" id="PF07568">
    <property type="entry name" value="HisKA_2"/>
    <property type="match status" value="1"/>
</dbReference>
<evidence type="ECO:0000256" key="8">
    <source>
        <dbReference type="SAM" id="Coils"/>
    </source>
</evidence>
<organism evidence="11 12">
    <name type="scientific">Devosia rhodophyticola</name>
    <dbReference type="NCBI Taxonomy" id="3026423"/>
    <lineage>
        <taxon>Bacteria</taxon>
        <taxon>Pseudomonadati</taxon>
        <taxon>Pseudomonadota</taxon>
        <taxon>Alphaproteobacteria</taxon>
        <taxon>Hyphomicrobiales</taxon>
        <taxon>Devosiaceae</taxon>
        <taxon>Devosia</taxon>
    </lineage>
</organism>
<keyword evidence="4" id="KW-0808">Transferase</keyword>
<dbReference type="Gene3D" id="3.30.565.10">
    <property type="entry name" value="Histidine kinase-like ATPase, C-terminal domain"/>
    <property type="match status" value="1"/>
</dbReference>
<dbReference type="SMART" id="SM00387">
    <property type="entry name" value="HATPase_c"/>
    <property type="match status" value="1"/>
</dbReference>
<keyword evidence="9" id="KW-1133">Transmembrane helix</keyword>
<keyword evidence="3" id="KW-0597">Phosphoprotein</keyword>
<protein>
    <recommendedName>
        <fullName evidence="2">histidine kinase</fullName>
        <ecNumber evidence="2">2.7.13.3</ecNumber>
    </recommendedName>
</protein>
<dbReference type="EMBL" id="CP118247">
    <property type="protein sequence ID" value="WDR05000.1"/>
    <property type="molecule type" value="Genomic_DNA"/>
</dbReference>
<dbReference type="Pfam" id="PF05227">
    <property type="entry name" value="CHASE3"/>
    <property type="match status" value="1"/>
</dbReference>
<evidence type="ECO:0000256" key="4">
    <source>
        <dbReference type="ARBA" id="ARBA00022679"/>
    </source>
</evidence>
<evidence type="ECO:0000256" key="7">
    <source>
        <dbReference type="ARBA" id="ARBA00022840"/>
    </source>
</evidence>
<dbReference type="Pfam" id="PF02518">
    <property type="entry name" value="HATPase_c"/>
    <property type="match status" value="1"/>
</dbReference>
<dbReference type="InterPro" id="IPR003594">
    <property type="entry name" value="HATPase_dom"/>
</dbReference>
<dbReference type="RefSeq" id="WP_282210519.1">
    <property type="nucleotide sequence ID" value="NZ_CP118247.1"/>
</dbReference>
<name>A0ABY7YUH2_9HYPH</name>
<evidence type="ECO:0000259" key="10">
    <source>
        <dbReference type="PROSITE" id="PS50109"/>
    </source>
</evidence>
<keyword evidence="7" id="KW-0067">ATP-binding</keyword>
<dbReference type="CDD" id="cd19410">
    <property type="entry name" value="HK9-like_sensor"/>
    <property type="match status" value="1"/>
</dbReference>
<evidence type="ECO:0000313" key="12">
    <source>
        <dbReference type="Proteomes" id="UP001222118"/>
    </source>
</evidence>
<keyword evidence="8" id="KW-0175">Coiled coil</keyword>
<dbReference type="SUPFAM" id="SSF55874">
    <property type="entry name" value="ATPase domain of HSP90 chaperone/DNA topoisomerase II/histidine kinase"/>
    <property type="match status" value="1"/>
</dbReference>
<feature type="coiled-coil region" evidence="8">
    <location>
        <begin position="238"/>
        <end position="267"/>
    </location>
</feature>
<accession>A0ABY7YUH2</accession>
<dbReference type="PROSITE" id="PS50109">
    <property type="entry name" value="HIS_KIN"/>
    <property type="match status" value="1"/>
</dbReference>
<gene>
    <name evidence="11" type="ORF">PSQ90_11935</name>
</gene>
<feature type="transmembrane region" description="Helical" evidence="9">
    <location>
        <begin position="191"/>
        <end position="212"/>
    </location>
</feature>